<feature type="compositionally biased region" description="Low complexity" evidence="7">
    <location>
        <begin position="1173"/>
        <end position="1185"/>
    </location>
</feature>
<dbReference type="RefSeq" id="XP_045258741.1">
    <property type="nucleotide sequence ID" value="XM_045402379.1"/>
</dbReference>
<dbReference type="PANTHER" id="PTHR15528">
    <property type="entry name" value="PEROXISOME PROLIFERATOR ACTIVATED RECEPTOR GAMMA COACTIVATOR 1 PGC-1 -RELATED"/>
    <property type="match status" value="1"/>
</dbReference>
<reference evidence="9" key="1">
    <citation type="journal article" date="2020" name="Phytopathology">
        <title>Genome sequence and comparative analysis of Colletotrichum gloeosporioides isolated from Liriodendron leaves.</title>
        <authorList>
            <person name="Fu F.F."/>
            <person name="Hao Z."/>
            <person name="Wang P."/>
            <person name="Lu Y."/>
            <person name="Xue L.J."/>
            <person name="Wei G."/>
            <person name="Tian Y."/>
            <person name="Baishi H."/>
            <person name="Xu H."/>
            <person name="Shi J."/>
            <person name="Cheng T."/>
            <person name="Wang G."/>
            <person name="Yi Y."/>
            <person name="Chen J."/>
        </authorList>
    </citation>
    <scope>NUCLEOTIDE SEQUENCE</scope>
    <source>
        <strain evidence="9">Lc1</strain>
    </source>
</reference>
<comment type="subcellular location">
    <subcellularLocation>
        <location evidence="1">Nucleus</location>
    </subcellularLocation>
</comment>
<feature type="compositionally biased region" description="Basic and acidic residues" evidence="7">
    <location>
        <begin position="1268"/>
        <end position="1295"/>
    </location>
</feature>
<evidence type="ECO:0000256" key="7">
    <source>
        <dbReference type="SAM" id="MobiDB-lite"/>
    </source>
</evidence>
<dbReference type="Pfam" id="PF23774">
    <property type="entry name" value="TPR_GEMI5"/>
    <property type="match status" value="1"/>
</dbReference>
<dbReference type="InterPro" id="IPR036322">
    <property type="entry name" value="WD40_repeat_dom_sf"/>
</dbReference>
<keyword evidence="4" id="KW-0805">Transcription regulation</keyword>
<feature type="compositionally biased region" description="Polar residues" evidence="7">
    <location>
        <begin position="845"/>
        <end position="862"/>
    </location>
</feature>
<feature type="region of interest" description="Disordered" evidence="7">
    <location>
        <begin position="1373"/>
        <end position="1405"/>
    </location>
</feature>
<feature type="compositionally biased region" description="Polar residues" evidence="7">
    <location>
        <begin position="975"/>
        <end position="990"/>
    </location>
</feature>
<organism evidence="9 10">
    <name type="scientific">Colletotrichum gloeosporioides</name>
    <name type="common">Anthracnose fungus</name>
    <name type="synonym">Glomerella cingulata</name>
    <dbReference type="NCBI Taxonomy" id="474922"/>
    <lineage>
        <taxon>Eukaryota</taxon>
        <taxon>Fungi</taxon>
        <taxon>Dikarya</taxon>
        <taxon>Ascomycota</taxon>
        <taxon>Pezizomycotina</taxon>
        <taxon>Sordariomycetes</taxon>
        <taxon>Hypocreomycetidae</taxon>
        <taxon>Glomerellales</taxon>
        <taxon>Glomerellaceae</taxon>
        <taxon>Colletotrichum</taxon>
        <taxon>Colletotrichum gloeosporioides species complex</taxon>
    </lineage>
</organism>
<reference evidence="9" key="2">
    <citation type="submission" date="2020-03" db="EMBL/GenBank/DDBJ databases">
        <authorList>
            <person name="Fu F.-F."/>
            <person name="Chen J."/>
        </authorList>
    </citation>
    <scope>NUCLEOTIDE SEQUENCE</scope>
    <source>
        <strain evidence="9">Lc1</strain>
    </source>
</reference>
<dbReference type="PANTHER" id="PTHR15528:SF11">
    <property type="entry name" value="FI18188P1"/>
    <property type="match status" value="1"/>
</dbReference>
<feature type="region of interest" description="Disordered" evidence="7">
    <location>
        <begin position="1424"/>
        <end position="1456"/>
    </location>
</feature>
<proteinExistence type="predicted"/>
<evidence type="ECO:0000259" key="8">
    <source>
        <dbReference type="Pfam" id="PF23774"/>
    </source>
</evidence>
<dbReference type="GO" id="GO:0045944">
    <property type="term" value="P:positive regulation of transcription by RNA polymerase II"/>
    <property type="evidence" value="ECO:0007669"/>
    <property type="project" value="TreeGrafter"/>
</dbReference>
<evidence type="ECO:0000256" key="1">
    <source>
        <dbReference type="ARBA" id="ARBA00004123"/>
    </source>
</evidence>
<dbReference type="InterPro" id="IPR034605">
    <property type="entry name" value="PGC-1"/>
</dbReference>
<feature type="compositionally biased region" description="Polar residues" evidence="7">
    <location>
        <begin position="1125"/>
        <end position="1141"/>
    </location>
</feature>
<evidence type="ECO:0000256" key="5">
    <source>
        <dbReference type="ARBA" id="ARBA00023163"/>
    </source>
</evidence>
<dbReference type="InterPro" id="IPR056421">
    <property type="entry name" value="TPR_GEMI5"/>
</dbReference>
<feature type="compositionally biased region" description="Low complexity" evidence="7">
    <location>
        <begin position="506"/>
        <end position="518"/>
    </location>
</feature>
<name>A0A8H4FF85_COLGL</name>
<evidence type="ECO:0000256" key="3">
    <source>
        <dbReference type="ARBA" id="ARBA00022884"/>
    </source>
</evidence>
<feature type="region of interest" description="Disordered" evidence="7">
    <location>
        <begin position="506"/>
        <end position="527"/>
    </location>
</feature>
<evidence type="ECO:0000313" key="9">
    <source>
        <dbReference type="EMBL" id="KAF3799581.1"/>
    </source>
</evidence>
<dbReference type="EMBL" id="WVTB01000084">
    <property type="protein sequence ID" value="KAF3799581.1"/>
    <property type="molecule type" value="Genomic_DNA"/>
</dbReference>
<dbReference type="Gene3D" id="2.130.10.10">
    <property type="entry name" value="YVTN repeat-like/Quinoprotein amine dehydrogenase"/>
    <property type="match status" value="1"/>
</dbReference>
<evidence type="ECO:0000256" key="4">
    <source>
        <dbReference type="ARBA" id="ARBA00023015"/>
    </source>
</evidence>
<comment type="caution">
    <text evidence="9">The sequence shown here is derived from an EMBL/GenBank/DDBJ whole genome shotgun (WGS) entry which is preliminary data.</text>
</comment>
<dbReference type="GO" id="GO:0003712">
    <property type="term" value="F:transcription coregulator activity"/>
    <property type="evidence" value="ECO:0007669"/>
    <property type="project" value="InterPro"/>
</dbReference>
<feature type="region of interest" description="Disordered" evidence="7">
    <location>
        <begin position="844"/>
        <end position="874"/>
    </location>
</feature>
<feature type="region of interest" description="Disordered" evidence="7">
    <location>
        <begin position="1617"/>
        <end position="1639"/>
    </location>
</feature>
<dbReference type="GO" id="GO:0003723">
    <property type="term" value="F:RNA binding"/>
    <property type="evidence" value="ECO:0007669"/>
    <property type="project" value="UniProtKB-KW"/>
</dbReference>
<dbReference type="Proteomes" id="UP000613401">
    <property type="component" value="Unassembled WGS sequence"/>
</dbReference>
<protein>
    <recommendedName>
        <fullName evidence="8">Gem-associated protein 5 TPR domain-containing protein</fullName>
    </recommendedName>
</protein>
<accession>A0A8H4FF85</accession>
<feature type="compositionally biased region" description="Polar residues" evidence="7">
    <location>
        <begin position="1002"/>
        <end position="1024"/>
    </location>
</feature>
<feature type="domain" description="Gem-associated protein 5 TPR" evidence="8">
    <location>
        <begin position="581"/>
        <end position="737"/>
    </location>
</feature>
<feature type="compositionally biased region" description="Basic and acidic residues" evidence="7">
    <location>
        <begin position="947"/>
        <end position="957"/>
    </location>
</feature>
<dbReference type="GO" id="GO:0005634">
    <property type="term" value="C:nucleus"/>
    <property type="evidence" value="ECO:0007669"/>
    <property type="project" value="UniProtKB-SubCell"/>
</dbReference>
<feature type="compositionally biased region" description="Low complexity" evidence="7">
    <location>
        <begin position="24"/>
        <end position="37"/>
    </location>
</feature>
<keyword evidence="5" id="KW-0804">Transcription</keyword>
<feature type="region of interest" description="Disordered" evidence="7">
    <location>
        <begin position="1209"/>
        <end position="1342"/>
    </location>
</feature>
<feature type="region of interest" description="Disordered" evidence="7">
    <location>
        <begin position="24"/>
        <end position="43"/>
    </location>
</feature>
<evidence type="ECO:0000256" key="6">
    <source>
        <dbReference type="ARBA" id="ARBA00023242"/>
    </source>
</evidence>
<feature type="compositionally biased region" description="Basic and acidic residues" evidence="7">
    <location>
        <begin position="1159"/>
        <end position="1168"/>
    </location>
</feature>
<keyword evidence="10" id="KW-1185">Reference proteome</keyword>
<feature type="compositionally biased region" description="Basic and acidic residues" evidence="7">
    <location>
        <begin position="1218"/>
        <end position="1252"/>
    </location>
</feature>
<keyword evidence="6" id="KW-0539">Nucleus</keyword>
<sequence length="1639" mass="179178">MHALLGSKSEKGYSAIMSASARNRTGTVSSGRSSARGRGNEMQDFNMPQPNILRYFEPCAATASMFLYAQGCSIVCCHHDTLTIERRFSRHSDEVRLLAVDTQSEVGAGRLVVSYDAGQTAIVWDLMTGDEVARFASYEHLTTAAWMRNGNVAFGNTQGNIILFEPTTSEHISSRTIDQIAVTALAPAADCRTFAIGYQNGSLLVATLQPRFTILHNLGTSRAPSPIVTLNWHASSSRQKSDMLAAQTHDGDLRVWSVSKSYSSDDPAKVVRILKRTDNYQAGPNWMGWSKNGRIIQYSDSETLSWDVRTKHVTYDSIPTLEHVRGLAVYGPGASLFTLGANNTVQQFDLNTPSIIVANVQHPANLLPPSPPVSIEEQQSQKTSTTIATDSDATSGTIEMGISESDEDHMSPFDRIVGRKETGSTGPKMALDPYEADSASAASSRSGHSMGLSAVSKGSDSGSRTPGVYPSSAISRGTENTYISVGSSLPSSAAPYQERDMYSMSGTSMLTGTSMSSYRSRRSRPSRLRNEVIPSPVDNKVVDLFKYTRSRLSDIPYKHPAMSDNSRLTNDDLRKQMLSTIFGWNKEIEDLIREELSRHKSGAPARILLLRWLGDLDADVMAASSSSMTSSDWMLLALSGIGGQSSQHKLGRTYVQRLLEHGDVHAAVTILIGMGDHSDAIEIYVSHKKYMEALILTCLFFPAVWERQASIIKKWGEWAVMHGQQQLAVRCFACTGAESEEPWTSPSAAQVTFQSINQNVNQNIPEILSPPLSPPGVNRGPQRSIAKTSALKLITSFGDQGGKSKFFSQGDGGQTPIAAGPTPIADSAVSPGGFDVTTAFIRPPNRSQFNTPNSARSGTSAFSRKRLPSIGEVPGDLSREQLKAEGGAVHVRMSSAEQDNLAAGLTLQRAATASPMMMRDQYKMLTIRSRDPPPPSPDARMIIKMEGSLHQRNGSRDRKPKGLQLDLEGLDNPMANETLSPEQSISSSTRFHWPSRRRGPGSVTSSVNSHSTAGRSYRSNTTGGKQDYIHSLDTAQRIQQRKQRSRHGSREGRRDGSSGRDREHSRNRKTASREASAERGRASNRTWPKPKRSPTSPIPMSPEDLINLSTPKMLPESMDPATVRKASTSRKVASRTSSRGSQIRHRSPESKHRPPALDLRGRSQDRTGSHARSPSSPLPLSANPAHYQGSEDEEDFALAVIAQENFRNRHNRSTSQIESRKALSPELIREFPQRDRSESRRRRAAENVEQPRDVLPVQTKSRAPSTEHAGDLKAMKDERQRKKEEAARELEERRKSLAQRPSAPPIPHPNQIRIGIEPPPNSLDLPPRSHTADSPSAHHRSMYARSSNVHIGLPATPKAMRLIIESDKEKAKNIPVPPIPATFAQRHSPVTSPNQKSPEKEKEGDLLTLLPQTTYQPPVRGMIPRSMSAPPIDVPSPKTSGPSALSRGPSVRRGNSGEVHLFHSRHASQEEDNDHMSVPPPPPPPPMLKELQHLAMPPPPPPAPLPYAAHNGAGAIGSGMIEIVMDDDEPATAAPMDTTVPVIPAPAAPTSKGHSRGRSFSERENGFAGRISKATDRFRSGSRSRKDSVAMRPRQDNYEVAPYESVPMPVNYGRETLRSPISAQRQKTLPTGLNASDLI</sequence>
<gene>
    <name evidence="9" type="ORF">GCG54_00002283</name>
</gene>
<feature type="region of interest" description="Disordered" evidence="7">
    <location>
        <begin position="370"/>
        <end position="396"/>
    </location>
</feature>
<feature type="region of interest" description="Disordered" evidence="7">
    <location>
        <begin position="418"/>
        <end position="474"/>
    </location>
</feature>
<keyword evidence="2" id="KW-0597">Phosphoprotein</keyword>
<feature type="compositionally biased region" description="Basic and acidic residues" evidence="7">
    <location>
        <begin position="1048"/>
        <end position="1064"/>
    </location>
</feature>
<evidence type="ECO:0000256" key="2">
    <source>
        <dbReference type="ARBA" id="ARBA00022553"/>
    </source>
</evidence>
<keyword evidence="3" id="KW-0694">RNA-binding</keyword>
<dbReference type="SUPFAM" id="SSF50978">
    <property type="entry name" value="WD40 repeat-like"/>
    <property type="match status" value="1"/>
</dbReference>
<feature type="compositionally biased region" description="Polar residues" evidence="7">
    <location>
        <begin position="1619"/>
        <end position="1639"/>
    </location>
</feature>
<feature type="region of interest" description="Disordered" evidence="7">
    <location>
        <begin position="1547"/>
        <end position="1602"/>
    </location>
</feature>
<feature type="compositionally biased region" description="Basic and acidic residues" evidence="7">
    <location>
        <begin position="1071"/>
        <end position="1081"/>
    </location>
</feature>
<dbReference type="FunFam" id="2.130.10.10:FF:000577">
    <property type="entry name" value="WD domain G-beta repeat protein"/>
    <property type="match status" value="1"/>
</dbReference>
<feature type="compositionally biased region" description="Low complexity" evidence="7">
    <location>
        <begin position="436"/>
        <end position="449"/>
    </location>
</feature>
<feature type="compositionally biased region" description="Basic and acidic residues" evidence="7">
    <location>
        <begin position="1573"/>
        <end position="1597"/>
    </location>
</feature>
<dbReference type="InterPro" id="IPR015943">
    <property type="entry name" value="WD40/YVTN_repeat-like_dom_sf"/>
</dbReference>
<dbReference type="GeneID" id="69009447"/>
<feature type="compositionally biased region" description="Low complexity" evidence="7">
    <location>
        <begin position="383"/>
        <end position="396"/>
    </location>
</feature>
<feature type="region of interest" description="Disordered" evidence="7">
    <location>
        <begin position="947"/>
        <end position="1191"/>
    </location>
</feature>
<evidence type="ECO:0000313" key="10">
    <source>
        <dbReference type="Proteomes" id="UP000613401"/>
    </source>
</evidence>